<dbReference type="Pfam" id="PF00578">
    <property type="entry name" value="AhpC-TSA"/>
    <property type="match status" value="1"/>
</dbReference>
<name>A0A944MA77_9GAMM</name>
<dbReference type="PROSITE" id="PS51352">
    <property type="entry name" value="THIOREDOXIN_2"/>
    <property type="match status" value="1"/>
</dbReference>
<accession>A0A944MA77</accession>
<dbReference type="PROSITE" id="PS51257">
    <property type="entry name" value="PROKAR_LIPOPROTEIN"/>
    <property type="match status" value="1"/>
</dbReference>
<dbReference type="SUPFAM" id="SSF52833">
    <property type="entry name" value="Thioredoxin-like"/>
    <property type="match status" value="1"/>
</dbReference>
<comment type="caution">
    <text evidence="4">The sequence shown here is derived from an EMBL/GenBank/DDBJ whole genome shotgun (WGS) entry which is preliminary data.</text>
</comment>
<reference evidence="4 5" key="1">
    <citation type="submission" date="2021-05" db="EMBL/GenBank/DDBJ databases">
        <title>Genetic and Functional Diversity in Clade A Lucinid endosymbionts from the Bahamas.</title>
        <authorList>
            <person name="Giani N.M."/>
            <person name="Engel A.S."/>
            <person name="Campbell B.J."/>
        </authorList>
    </citation>
    <scope>NUCLEOTIDE SEQUENCE [LARGE SCALE GENOMIC DNA]</scope>
    <source>
        <strain evidence="4">LUC16012Gg_MoonRockCtena</strain>
    </source>
</reference>
<dbReference type="PANTHER" id="PTHR42852">
    <property type="entry name" value="THIOL:DISULFIDE INTERCHANGE PROTEIN DSBE"/>
    <property type="match status" value="1"/>
</dbReference>
<dbReference type="PROSITE" id="PS00194">
    <property type="entry name" value="THIOREDOXIN_1"/>
    <property type="match status" value="1"/>
</dbReference>
<dbReference type="InterPro" id="IPR013766">
    <property type="entry name" value="Thioredoxin_domain"/>
</dbReference>
<dbReference type="PANTHER" id="PTHR42852:SF17">
    <property type="entry name" value="THIOREDOXIN-LIKE PROTEIN HI_1115"/>
    <property type="match status" value="1"/>
</dbReference>
<keyword evidence="2" id="KW-0732">Signal</keyword>
<dbReference type="AlphaFoldDB" id="A0A944MA77"/>
<evidence type="ECO:0000313" key="4">
    <source>
        <dbReference type="EMBL" id="MBT2990103.1"/>
    </source>
</evidence>
<dbReference type="EMBL" id="JAHHGM010000013">
    <property type="protein sequence ID" value="MBT2990103.1"/>
    <property type="molecule type" value="Genomic_DNA"/>
</dbReference>
<dbReference type="Gene3D" id="3.40.30.10">
    <property type="entry name" value="Glutaredoxin"/>
    <property type="match status" value="1"/>
</dbReference>
<feature type="chain" id="PRO_5037451814" evidence="2">
    <location>
        <begin position="31"/>
        <end position="172"/>
    </location>
</feature>
<evidence type="ECO:0000259" key="3">
    <source>
        <dbReference type="PROSITE" id="PS51352"/>
    </source>
</evidence>
<evidence type="ECO:0000256" key="1">
    <source>
        <dbReference type="ARBA" id="ARBA00023284"/>
    </source>
</evidence>
<dbReference type="CDD" id="cd02966">
    <property type="entry name" value="TlpA_like_family"/>
    <property type="match status" value="1"/>
</dbReference>
<dbReference type="InterPro" id="IPR036249">
    <property type="entry name" value="Thioredoxin-like_sf"/>
</dbReference>
<dbReference type="InterPro" id="IPR000866">
    <property type="entry name" value="AhpC/TSA"/>
</dbReference>
<proteinExistence type="predicted"/>
<evidence type="ECO:0000313" key="5">
    <source>
        <dbReference type="Proteomes" id="UP000770889"/>
    </source>
</evidence>
<dbReference type="GO" id="GO:0016209">
    <property type="term" value="F:antioxidant activity"/>
    <property type="evidence" value="ECO:0007669"/>
    <property type="project" value="InterPro"/>
</dbReference>
<feature type="domain" description="Thioredoxin" evidence="3">
    <location>
        <begin position="31"/>
        <end position="171"/>
    </location>
</feature>
<feature type="signal peptide" evidence="2">
    <location>
        <begin position="1"/>
        <end position="30"/>
    </location>
</feature>
<evidence type="ECO:0000256" key="2">
    <source>
        <dbReference type="SAM" id="SignalP"/>
    </source>
</evidence>
<sequence>MLSKRQVLNRVQPLILAVVCLVLACGEAVAAKAQPMAPDFTLKSREGVNIKLSELRGQVVMVNFWASWCGPCRQEMPLLQQLFERYQSLGFSLLGVNVDEDKAAADKMLKDLPVSFPILYDDRSRVSKEYQVKAMPSTFMVDRDGRIRYLHKGYKPGYEEDYQQQIRELLRE</sequence>
<gene>
    <name evidence="4" type="ORF">KME65_14200</name>
</gene>
<dbReference type="InterPro" id="IPR050553">
    <property type="entry name" value="Thioredoxin_ResA/DsbE_sf"/>
</dbReference>
<organism evidence="4 5">
    <name type="scientific">Candidatus Thiodiazotropha taylori</name>
    <dbReference type="NCBI Taxonomy" id="2792791"/>
    <lineage>
        <taxon>Bacteria</taxon>
        <taxon>Pseudomonadati</taxon>
        <taxon>Pseudomonadota</taxon>
        <taxon>Gammaproteobacteria</taxon>
        <taxon>Chromatiales</taxon>
        <taxon>Sedimenticolaceae</taxon>
        <taxon>Candidatus Thiodiazotropha</taxon>
    </lineage>
</organism>
<dbReference type="Proteomes" id="UP000770889">
    <property type="component" value="Unassembled WGS sequence"/>
</dbReference>
<dbReference type="InterPro" id="IPR017937">
    <property type="entry name" value="Thioredoxin_CS"/>
</dbReference>
<keyword evidence="1" id="KW-0676">Redox-active center</keyword>
<protein>
    <submittedName>
        <fullName evidence="4">TlpA family protein disulfide reductase</fullName>
    </submittedName>
</protein>
<dbReference type="GO" id="GO:0015036">
    <property type="term" value="F:disulfide oxidoreductase activity"/>
    <property type="evidence" value="ECO:0007669"/>
    <property type="project" value="UniProtKB-ARBA"/>
</dbReference>